<dbReference type="PANTHER" id="PTHR45916">
    <property type="entry name" value="STRUCTURAL MAINTENANCE OF CHROMOSOMES PROTEIN 5"/>
    <property type="match status" value="1"/>
</dbReference>
<dbReference type="AlphaFoldDB" id="A0A8T8TBE7"/>
<feature type="coiled-coil region" evidence="4">
    <location>
        <begin position="697"/>
        <end position="731"/>
    </location>
</feature>
<evidence type="ECO:0000256" key="1">
    <source>
        <dbReference type="ARBA" id="ARBA00010171"/>
    </source>
</evidence>
<dbReference type="InterPro" id="IPR027417">
    <property type="entry name" value="P-loop_NTPase"/>
</dbReference>
<dbReference type="Gene3D" id="3.40.50.300">
    <property type="entry name" value="P-loop containing nucleotide triphosphate hydrolases"/>
    <property type="match status" value="2"/>
</dbReference>
<evidence type="ECO:0000313" key="8">
    <source>
        <dbReference type="Proteomes" id="UP000077521"/>
    </source>
</evidence>
<reference evidence="7" key="2">
    <citation type="journal article" date="2019" name="IMA Fungus">
        <title>Genome sequencing and comparison of five Tilletia species to identify candidate genes for the detection of regulated species infecting wheat.</title>
        <authorList>
            <person name="Nguyen H.D.T."/>
            <person name="Sultana T."/>
            <person name="Kesanakurti P."/>
            <person name="Hambleton S."/>
        </authorList>
    </citation>
    <scope>NUCLEOTIDE SEQUENCE</scope>
    <source>
        <strain evidence="7">DAOMC 236416</strain>
    </source>
</reference>
<dbReference type="PANTHER" id="PTHR45916:SF1">
    <property type="entry name" value="STRUCTURAL MAINTENANCE OF CHROMOSOMES PROTEIN 5"/>
    <property type="match status" value="1"/>
</dbReference>
<dbReference type="Pfam" id="PF02463">
    <property type="entry name" value="SMC_N"/>
    <property type="match status" value="1"/>
</dbReference>
<feature type="coiled-coil region" evidence="4">
    <location>
        <begin position="762"/>
        <end position="849"/>
    </location>
</feature>
<reference evidence="7" key="1">
    <citation type="submission" date="2016-04" db="EMBL/GenBank/DDBJ databases">
        <authorList>
            <person name="Nguyen H.D."/>
            <person name="Samba Siva P."/>
            <person name="Cullis J."/>
            <person name="Levesque C.A."/>
            <person name="Hambleton S."/>
        </authorList>
    </citation>
    <scope>NUCLEOTIDE SEQUENCE</scope>
    <source>
        <strain evidence="7">DAOMC 236416</strain>
    </source>
</reference>
<protein>
    <recommendedName>
        <fullName evidence="2">Structural maintenance of chromosomes protein 5</fullName>
    </recommendedName>
</protein>
<evidence type="ECO:0000256" key="4">
    <source>
        <dbReference type="SAM" id="Coils"/>
    </source>
</evidence>
<feature type="domain" description="RecF/RecN/SMC N-terminal" evidence="6">
    <location>
        <begin position="97"/>
        <end position="1068"/>
    </location>
</feature>
<proteinExistence type="inferred from homology"/>
<feature type="region of interest" description="Disordered" evidence="5">
    <location>
        <begin position="1"/>
        <end position="76"/>
    </location>
</feature>
<dbReference type="SUPFAM" id="SSF52540">
    <property type="entry name" value="P-loop containing nucleoside triphosphate hydrolases"/>
    <property type="match status" value="1"/>
</dbReference>
<feature type="region of interest" description="Disordered" evidence="5">
    <location>
        <begin position="363"/>
        <end position="387"/>
    </location>
</feature>
<dbReference type="GO" id="GO:0003697">
    <property type="term" value="F:single-stranded DNA binding"/>
    <property type="evidence" value="ECO:0007669"/>
    <property type="project" value="TreeGrafter"/>
</dbReference>
<dbReference type="GO" id="GO:0030915">
    <property type="term" value="C:Smc5-Smc6 complex"/>
    <property type="evidence" value="ECO:0007669"/>
    <property type="project" value="TreeGrafter"/>
</dbReference>
<name>A0A8T8TBE7_9BASI</name>
<dbReference type="GO" id="GO:0000724">
    <property type="term" value="P:double-strand break repair via homologous recombination"/>
    <property type="evidence" value="ECO:0007669"/>
    <property type="project" value="TreeGrafter"/>
</dbReference>
<comment type="caution">
    <text evidence="7">The sequence shown here is derived from an EMBL/GenBank/DDBJ whole genome shotgun (WGS) entry which is preliminary data.</text>
</comment>
<sequence length="1114" mass="127291">MPDLSRVRASTQPNGAAHAVSDDEEDVAPGGSLPTAASSSRKRGRDELLDLTDEEDEDDEDGDNSAARMANRKKQRDLAIERTIQDRDVDGYLPGSIVRVKLQNFVTYDAVEFRPGPYLNMIIGPNGTGKSTIVCAIALGLGWRPNVLGRAKDVAAFVKQGYDFGSIEIELKGKPGSKNVVIKREISRNDNKSDWFIDRQKTTQKEVDARVEALDIKIGNLCSFLPQDKVADFARMAPPQLPKEVQKSAGEEGLIDHHRQEVLERDVQRFKDRQIIERQVKMLEIRVPQAKYLRAREQAMRYRRTIQDRKVKVDDANKLLGPYKQVEEDYEEVSEKLKLRKDKAKSSLDKVAQDLRKCVSSLEKKEGDADKLHRDMASLDQREANHRSNVERLKTEIRELQEAVAEVPDFASTQASDQLLKKLRVKERALNSERADLKANIDEINLENRSLRSTLDDSRRKLEALDNVRHQRLAALQQTDNHAYQAVLWLRENQQLFSGKVYEPVLLEASVKDPRFAAAVESCLSWATFRTFVCETRSDYDIFTRELVDRKKLRLNVFEVEGFEDNLTRGIYPAGVLQQFNFDTTAVDMIEAPAAVLKFLSQSQNVHRIPISLNQSPSPQDLERVASSGQIQRFVYGTVNYNVTVSSYGNRRSTTTSKSFRAMTRNFGTSVDQNRKRELERSVLECTTRQRESESKVTEFSRRDQAAKGELQKLEQEKAAVTQEIKAASAARTKFEKDRIKLGTSKRHLQDAMKRPSNDAERARIRSQLQKLAEERANLAQDIKSHMLQQNKLRMDYDLHFLEILQHEANRTALADMLKKASEQLEIAKEALSEASREEKERRRQAKSLLTKYQALAENAEPEVTELLKQAESQEGYNDESIDSLENQLEERRAALEFAHGVSDDVIQAYESRQRQIAKHTAIIEDLVTRKKEVDREIKEIRDHWEPAIRSLVQEVSAKFSTAFDRIGCAGEIRVATDRDYDKWGIEILVKFRDTEELQLLTGQRQSGGERSLSTIMFLMGLTELGKSPFSLVDEINQGMDQRAERAVHNQMVDVTCGQHARQYFLITPKLLNHLKYHERMRVLIINNGEWLPPKLSFKAILKHHRQQAGTSQA</sequence>
<evidence type="ECO:0000313" key="7">
    <source>
        <dbReference type="EMBL" id="KAE8258413.1"/>
    </source>
</evidence>
<dbReference type="GO" id="GO:0005634">
    <property type="term" value="C:nucleus"/>
    <property type="evidence" value="ECO:0007669"/>
    <property type="project" value="TreeGrafter"/>
</dbReference>
<comment type="similarity">
    <text evidence="1">Belongs to the SMC family. SMC5 subfamily.</text>
</comment>
<gene>
    <name evidence="7" type="ORF">A4X13_0g1696</name>
</gene>
<evidence type="ECO:0000256" key="3">
    <source>
        <dbReference type="ARBA" id="ARBA00023054"/>
    </source>
</evidence>
<evidence type="ECO:0000259" key="6">
    <source>
        <dbReference type="Pfam" id="PF02463"/>
    </source>
</evidence>
<feature type="compositionally biased region" description="Acidic residues" evidence="5">
    <location>
        <begin position="49"/>
        <end position="63"/>
    </location>
</feature>
<evidence type="ECO:0000256" key="2">
    <source>
        <dbReference type="ARBA" id="ARBA00018687"/>
    </source>
</evidence>
<organism evidence="7 8">
    <name type="scientific">Tilletia indica</name>
    <dbReference type="NCBI Taxonomy" id="43049"/>
    <lineage>
        <taxon>Eukaryota</taxon>
        <taxon>Fungi</taxon>
        <taxon>Dikarya</taxon>
        <taxon>Basidiomycota</taxon>
        <taxon>Ustilaginomycotina</taxon>
        <taxon>Exobasidiomycetes</taxon>
        <taxon>Tilletiales</taxon>
        <taxon>Tilletiaceae</taxon>
        <taxon>Tilletia</taxon>
    </lineage>
</organism>
<dbReference type="InterPro" id="IPR003395">
    <property type="entry name" value="RecF/RecN/SMC_N"/>
</dbReference>
<accession>A0A8T8TBE7</accession>
<keyword evidence="3 4" id="KW-0175">Coiled coil</keyword>
<dbReference type="EMBL" id="LWDF02000071">
    <property type="protein sequence ID" value="KAE8258413.1"/>
    <property type="molecule type" value="Genomic_DNA"/>
</dbReference>
<evidence type="ECO:0000256" key="5">
    <source>
        <dbReference type="SAM" id="MobiDB-lite"/>
    </source>
</evidence>
<dbReference type="Proteomes" id="UP000077521">
    <property type="component" value="Unassembled WGS sequence"/>
</dbReference>
<keyword evidence="8" id="KW-1185">Reference proteome</keyword>